<evidence type="ECO:0000313" key="1">
    <source>
        <dbReference type="EMBL" id="OJJ45784.1"/>
    </source>
</evidence>
<dbReference type="Proteomes" id="UP000184188">
    <property type="component" value="Unassembled WGS sequence"/>
</dbReference>
<dbReference type="Pfam" id="PF11905">
    <property type="entry name" value="DUF3425"/>
    <property type="match status" value="1"/>
</dbReference>
<dbReference type="PANTHER" id="PTHR38116:SF9">
    <property type="entry name" value="BZIP DOMAIN-CONTAINING PROTEIN"/>
    <property type="match status" value="1"/>
</dbReference>
<dbReference type="EMBL" id="KV878344">
    <property type="protein sequence ID" value="OJJ45784.1"/>
    <property type="molecule type" value="Genomic_DNA"/>
</dbReference>
<proteinExistence type="predicted"/>
<dbReference type="OrthoDB" id="2245989at2759"/>
<name>A0A1L9SFJ3_9EURO</name>
<dbReference type="AlphaFoldDB" id="A0A1L9SFJ3"/>
<protein>
    <submittedName>
        <fullName evidence="1">Uncharacterized protein</fullName>
    </submittedName>
</protein>
<reference evidence="2" key="1">
    <citation type="journal article" date="2017" name="Genome Biol.">
        <title>Comparative genomics reveals high biological diversity and specific adaptations in the industrially and medically important fungal genus Aspergillus.</title>
        <authorList>
            <person name="de Vries R.P."/>
            <person name="Riley R."/>
            <person name="Wiebenga A."/>
            <person name="Aguilar-Osorio G."/>
            <person name="Amillis S."/>
            <person name="Uchima C.A."/>
            <person name="Anderluh G."/>
            <person name="Asadollahi M."/>
            <person name="Askin M."/>
            <person name="Barry K."/>
            <person name="Battaglia E."/>
            <person name="Bayram O."/>
            <person name="Benocci T."/>
            <person name="Braus-Stromeyer S.A."/>
            <person name="Caldana C."/>
            <person name="Canovas D."/>
            <person name="Cerqueira G.C."/>
            <person name="Chen F."/>
            <person name="Chen W."/>
            <person name="Choi C."/>
            <person name="Clum A."/>
            <person name="Dos Santos R.A."/>
            <person name="Damasio A.R."/>
            <person name="Diallinas G."/>
            <person name="Emri T."/>
            <person name="Fekete E."/>
            <person name="Flipphi M."/>
            <person name="Freyberg S."/>
            <person name="Gallo A."/>
            <person name="Gournas C."/>
            <person name="Habgood R."/>
            <person name="Hainaut M."/>
            <person name="Harispe M.L."/>
            <person name="Henrissat B."/>
            <person name="Hilden K.S."/>
            <person name="Hope R."/>
            <person name="Hossain A."/>
            <person name="Karabika E."/>
            <person name="Karaffa L."/>
            <person name="Karanyi Z."/>
            <person name="Krasevec N."/>
            <person name="Kuo A."/>
            <person name="Kusch H."/>
            <person name="LaButti K."/>
            <person name="Lagendijk E.L."/>
            <person name="Lapidus A."/>
            <person name="Levasseur A."/>
            <person name="Lindquist E."/>
            <person name="Lipzen A."/>
            <person name="Logrieco A.F."/>
            <person name="MacCabe A."/>
            <person name="Maekelae M.R."/>
            <person name="Malavazi I."/>
            <person name="Melin P."/>
            <person name="Meyer V."/>
            <person name="Mielnichuk N."/>
            <person name="Miskei M."/>
            <person name="Molnar A.P."/>
            <person name="Mule G."/>
            <person name="Ngan C.Y."/>
            <person name="Orejas M."/>
            <person name="Orosz E."/>
            <person name="Ouedraogo J.P."/>
            <person name="Overkamp K.M."/>
            <person name="Park H.-S."/>
            <person name="Perrone G."/>
            <person name="Piumi F."/>
            <person name="Punt P.J."/>
            <person name="Ram A.F."/>
            <person name="Ramon A."/>
            <person name="Rauscher S."/>
            <person name="Record E."/>
            <person name="Riano-Pachon D.M."/>
            <person name="Robert V."/>
            <person name="Roehrig J."/>
            <person name="Ruller R."/>
            <person name="Salamov A."/>
            <person name="Salih N.S."/>
            <person name="Samson R.A."/>
            <person name="Sandor E."/>
            <person name="Sanguinetti M."/>
            <person name="Schuetze T."/>
            <person name="Sepcic K."/>
            <person name="Shelest E."/>
            <person name="Sherlock G."/>
            <person name="Sophianopoulou V."/>
            <person name="Squina F.M."/>
            <person name="Sun H."/>
            <person name="Susca A."/>
            <person name="Todd R.B."/>
            <person name="Tsang A."/>
            <person name="Unkles S.E."/>
            <person name="van de Wiele N."/>
            <person name="van Rossen-Uffink D."/>
            <person name="Oliveira J.V."/>
            <person name="Vesth T.C."/>
            <person name="Visser J."/>
            <person name="Yu J.-H."/>
            <person name="Zhou M."/>
            <person name="Andersen M.R."/>
            <person name="Archer D.B."/>
            <person name="Baker S.E."/>
            <person name="Benoit I."/>
            <person name="Brakhage A.A."/>
            <person name="Braus G.H."/>
            <person name="Fischer R."/>
            <person name="Frisvad J.C."/>
            <person name="Goldman G.H."/>
            <person name="Houbraken J."/>
            <person name="Oakley B."/>
            <person name="Pocsi I."/>
            <person name="Scazzocchio C."/>
            <person name="Seiboth B."/>
            <person name="vanKuyk P.A."/>
            <person name="Wortman J."/>
            <person name="Dyer P.S."/>
            <person name="Grigoriev I.V."/>
        </authorList>
    </citation>
    <scope>NUCLEOTIDE SEQUENCE [LARGE SCALE GENOMIC DNA]</scope>
    <source>
        <strain evidence="2">CBS 506.65</strain>
    </source>
</reference>
<organism evidence="1 2">
    <name type="scientific">Penicilliopsis zonata CBS 506.65</name>
    <dbReference type="NCBI Taxonomy" id="1073090"/>
    <lineage>
        <taxon>Eukaryota</taxon>
        <taxon>Fungi</taxon>
        <taxon>Dikarya</taxon>
        <taxon>Ascomycota</taxon>
        <taxon>Pezizomycotina</taxon>
        <taxon>Eurotiomycetes</taxon>
        <taxon>Eurotiomycetidae</taxon>
        <taxon>Eurotiales</taxon>
        <taxon>Aspergillaceae</taxon>
        <taxon>Penicilliopsis</taxon>
    </lineage>
</organism>
<gene>
    <name evidence="1" type="ORF">ASPZODRAFT_167513</name>
</gene>
<keyword evidence="2" id="KW-1185">Reference proteome</keyword>
<accession>A0A1L9SFJ3</accession>
<dbReference type="STRING" id="1073090.A0A1L9SFJ3"/>
<dbReference type="VEuPathDB" id="FungiDB:ASPZODRAFT_167513"/>
<dbReference type="InterPro" id="IPR021833">
    <property type="entry name" value="DUF3425"/>
</dbReference>
<evidence type="ECO:0000313" key="2">
    <source>
        <dbReference type="Proteomes" id="UP000184188"/>
    </source>
</evidence>
<dbReference type="RefSeq" id="XP_022580294.1">
    <property type="nucleotide sequence ID" value="XM_022726829.1"/>
</dbReference>
<dbReference type="PANTHER" id="PTHR38116">
    <property type="entry name" value="CHROMOSOME 7, WHOLE GENOME SHOTGUN SEQUENCE"/>
    <property type="match status" value="1"/>
</dbReference>
<dbReference type="GeneID" id="34613293"/>
<sequence>MDLIPLTLNRQLQEARDTSDDWTGVTDQTERRRRQTRLNVRAHRKRKTHPPCSCSSDEHLPTLLAAATHQISLSADHLIPLVRYNLSRAWLTNTRLVSGMNDTPTLLPPSLQPTPLQKSTRHPAWVDIYPSPVMRDNIILSFRTTDASALCARFSAEILSDEVGILVWGDPWDIGAYEVTESFLRRWAFLFRGEPAIIEGSNRWRELRGEPPLPGYLYSLIG</sequence>